<gene>
    <name evidence="1" type="ORF">SLEP1_g37782</name>
</gene>
<evidence type="ECO:0000313" key="2">
    <source>
        <dbReference type="Proteomes" id="UP001054252"/>
    </source>
</evidence>
<keyword evidence="2" id="KW-1185">Reference proteome</keyword>
<evidence type="ECO:0000313" key="1">
    <source>
        <dbReference type="EMBL" id="GKV28776.1"/>
    </source>
</evidence>
<sequence length="133" mass="14551">MKVSFVVVEDWEIELGDTLDLESSLRLSCKAPRLVLGVDTPMLKSAIVRATSYGARVRAEFEVDFRYLSELNPGNYCGARAEGTNSSPTELVVLQSNRGSWMLGAAPGVRGRASWAATKYATSDWQHASSHDL</sequence>
<dbReference type="Proteomes" id="UP001054252">
    <property type="component" value="Unassembled WGS sequence"/>
</dbReference>
<name>A0AAV5KVT6_9ROSI</name>
<reference evidence="1 2" key="1">
    <citation type="journal article" date="2021" name="Commun. Biol.">
        <title>The genome of Shorea leprosula (Dipterocarpaceae) highlights the ecological relevance of drought in aseasonal tropical rainforests.</title>
        <authorList>
            <person name="Ng K.K.S."/>
            <person name="Kobayashi M.J."/>
            <person name="Fawcett J.A."/>
            <person name="Hatakeyama M."/>
            <person name="Paape T."/>
            <person name="Ng C.H."/>
            <person name="Ang C.C."/>
            <person name="Tnah L.H."/>
            <person name="Lee C.T."/>
            <person name="Nishiyama T."/>
            <person name="Sese J."/>
            <person name="O'Brien M.J."/>
            <person name="Copetti D."/>
            <person name="Mohd Noor M.I."/>
            <person name="Ong R.C."/>
            <person name="Putra M."/>
            <person name="Sireger I.Z."/>
            <person name="Indrioko S."/>
            <person name="Kosugi Y."/>
            <person name="Izuno A."/>
            <person name="Isagi Y."/>
            <person name="Lee S.L."/>
            <person name="Shimizu K.K."/>
        </authorList>
    </citation>
    <scope>NUCLEOTIDE SEQUENCE [LARGE SCALE GENOMIC DNA]</scope>
    <source>
        <strain evidence="1">214</strain>
    </source>
</reference>
<organism evidence="1 2">
    <name type="scientific">Rubroshorea leprosula</name>
    <dbReference type="NCBI Taxonomy" id="152421"/>
    <lineage>
        <taxon>Eukaryota</taxon>
        <taxon>Viridiplantae</taxon>
        <taxon>Streptophyta</taxon>
        <taxon>Embryophyta</taxon>
        <taxon>Tracheophyta</taxon>
        <taxon>Spermatophyta</taxon>
        <taxon>Magnoliopsida</taxon>
        <taxon>eudicotyledons</taxon>
        <taxon>Gunneridae</taxon>
        <taxon>Pentapetalae</taxon>
        <taxon>rosids</taxon>
        <taxon>malvids</taxon>
        <taxon>Malvales</taxon>
        <taxon>Dipterocarpaceae</taxon>
        <taxon>Rubroshorea</taxon>
    </lineage>
</organism>
<proteinExistence type="predicted"/>
<dbReference type="EMBL" id="BPVZ01000080">
    <property type="protein sequence ID" value="GKV28776.1"/>
    <property type="molecule type" value="Genomic_DNA"/>
</dbReference>
<accession>A0AAV5KVT6</accession>
<comment type="caution">
    <text evidence="1">The sequence shown here is derived from an EMBL/GenBank/DDBJ whole genome shotgun (WGS) entry which is preliminary data.</text>
</comment>
<dbReference type="AlphaFoldDB" id="A0AAV5KVT6"/>
<protein>
    <submittedName>
        <fullName evidence="1">Uncharacterized protein</fullName>
    </submittedName>
</protein>